<accession>V5GJY7</accession>
<protein>
    <submittedName>
        <fullName evidence="1">Zinc finger protein</fullName>
    </submittedName>
</protein>
<evidence type="ECO:0000313" key="1">
    <source>
        <dbReference type="EMBL" id="JAB60738.1"/>
    </source>
</evidence>
<gene>
    <name evidence="1" type="primary">ZN862</name>
</gene>
<dbReference type="EMBL" id="GALX01007728">
    <property type="protein sequence ID" value="JAB60738.1"/>
    <property type="molecule type" value="Transcribed_RNA"/>
</dbReference>
<dbReference type="PANTHER" id="PTHR37162">
    <property type="entry name" value="HAT FAMILY DIMERISATION DOMAINCONTAINING PROTEIN-RELATED"/>
    <property type="match status" value="1"/>
</dbReference>
<name>V5GJY7_ANOGL</name>
<sequence length="126" mass="14572">LSFNLMDHLPQLITSVCPDSKIALQLKMKRKKATQMLKMLIGPSNKDNLIGDLRENYFSLILDETTDISTSKCLAVLARYYKNDKILDRFFALVEVENSTANGLFQAIKQILIECNIPFKHYWLWC</sequence>
<reference evidence="1" key="1">
    <citation type="submission" date="2013-07" db="EMBL/GenBank/DDBJ databases">
        <title>Midgut Transcriptome Profiling of Anoplphora glabripennis, a Lignocellulose Degrading, Wood-Boring Cerambycid.</title>
        <authorList>
            <person name="Scully E.D."/>
            <person name="Hoover K."/>
            <person name="Carlson J.E."/>
            <person name="Tien M."/>
            <person name="Geib S.M."/>
        </authorList>
    </citation>
    <scope>NUCLEOTIDE SEQUENCE</scope>
</reference>
<organism evidence="1">
    <name type="scientific">Anoplophora glabripennis</name>
    <name type="common">Asian longhorn beetle</name>
    <name type="synonym">Anoplophora nobilis</name>
    <dbReference type="NCBI Taxonomy" id="217634"/>
    <lineage>
        <taxon>Eukaryota</taxon>
        <taxon>Metazoa</taxon>
        <taxon>Ecdysozoa</taxon>
        <taxon>Arthropoda</taxon>
        <taxon>Hexapoda</taxon>
        <taxon>Insecta</taxon>
        <taxon>Pterygota</taxon>
        <taxon>Neoptera</taxon>
        <taxon>Endopterygota</taxon>
        <taxon>Coleoptera</taxon>
        <taxon>Polyphaga</taxon>
        <taxon>Cucujiformia</taxon>
        <taxon>Chrysomeloidea</taxon>
        <taxon>Cerambycidae</taxon>
        <taxon>Lamiinae</taxon>
        <taxon>Lamiini</taxon>
        <taxon>Anoplophora</taxon>
    </lineage>
</organism>
<dbReference type="AlphaFoldDB" id="V5GJY7"/>
<proteinExistence type="predicted"/>
<dbReference type="PANTHER" id="PTHR37162:SF1">
    <property type="entry name" value="BED-TYPE DOMAIN-CONTAINING PROTEIN"/>
    <property type="match status" value="1"/>
</dbReference>
<feature type="non-terminal residue" evidence="1">
    <location>
        <position position="1"/>
    </location>
</feature>